<proteinExistence type="predicted"/>
<name>A0A226D558_FOLCA</name>
<feature type="signal peptide" evidence="2">
    <location>
        <begin position="1"/>
        <end position="21"/>
    </location>
</feature>
<feature type="chain" id="PRO_5012511067" evidence="2">
    <location>
        <begin position="22"/>
        <end position="701"/>
    </location>
</feature>
<keyword evidence="2" id="KW-0732">Signal</keyword>
<feature type="transmembrane region" description="Helical" evidence="1">
    <location>
        <begin position="356"/>
        <end position="374"/>
    </location>
</feature>
<keyword evidence="1" id="KW-0472">Membrane</keyword>
<evidence type="ECO:0000256" key="2">
    <source>
        <dbReference type="SAM" id="SignalP"/>
    </source>
</evidence>
<evidence type="ECO:0000256" key="1">
    <source>
        <dbReference type="SAM" id="Phobius"/>
    </source>
</evidence>
<organism evidence="3 4">
    <name type="scientific">Folsomia candida</name>
    <name type="common">Springtail</name>
    <dbReference type="NCBI Taxonomy" id="158441"/>
    <lineage>
        <taxon>Eukaryota</taxon>
        <taxon>Metazoa</taxon>
        <taxon>Ecdysozoa</taxon>
        <taxon>Arthropoda</taxon>
        <taxon>Hexapoda</taxon>
        <taxon>Collembola</taxon>
        <taxon>Entomobryomorpha</taxon>
        <taxon>Isotomoidea</taxon>
        <taxon>Isotomidae</taxon>
        <taxon>Proisotominae</taxon>
        <taxon>Folsomia</taxon>
    </lineage>
</organism>
<keyword evidence="1" id="KW-1133">Transmembrane helix</keyword>
<evidence type="ECO:0000313" key="3">
    <source>
        <dbReference type="EMBL" id="OXA39376.1"/>
    </source>
</evidence>
<dbReference type="EMBL" id="LNIX01000039">
    <property type="protein sequence ID" value="OXA39376.1"/>
    <property type="molecule type" value="Genomic_DNA"/>
</dbReference>
<sequence length="701" mass="80743">MFAIFGLRFTLFTLLFRKLPGQLIPSNLAPENAILNILVDLDQVKQAIWEQTLFNNLLCDNSRPKRIHNMSNFVLYDSKKYRGCKYSPYSVPKRTLRYSQETVVIIPAVSQWLATENFYQIQFKLSSCGENPSLIFLIDRNASTSSFVPPVYELVTLTSKLFVIGYDAIRQVGLYVFCHPCGLHPLRLIDYKLTDSFKEWNLYNYNLNRMPVYVGSAYQNSRTTGSCSSHHYLGESFPTLMTCLYRTLNKLYNLTDSSRYGRFLKRNLHMIIHNQVLPSSFPSNDYLLKYSLFIYNIKILRTTLTAISLKPSSLVESLETFLLPLDVSTWIGIIVSVLAIAFVIAIAKLESIKRRFAAAVFWTFACLSGQFNGTSDVLKMLPRSKIFIFTSTCFFFFIGTEFYQGSLFSSLVTKSPPGLPTSTNSLLNLKLQIITTGAYGKYSSATSMAIDTINHSLEKQIYSTKLRKMLIRLNRSCMFIRTENSFMLGVELANSQTFYFNRSTRKLAETFAILDNTPNDENFIFGLRTKRKLWVKSFDDVPLFLIMPLEMDRTWLYPIVSLVVGRLWQCGFYQRWEMLGDKAILLPYIRSIVRGDMLRKTVFQLRSRMISKELMFDEANPVTLRALKTLCNLCGLLLIVAVVLFLREVFAPAHRTLKSWLVCARSVWFRVSTDMETKHKTIELKIKFVVPNWLNMQVDSS</sequence>
<dbReference type="Proteomes" id="UP000198287">
    <property type="component" value="Unassembled WGS sequence"/>
</dbReference>
<reference evidence="3 4" key="1">
    <citation type="submission" date="2015-12" db="EMBL/GenBank/DDBJ databases">
        <title>The genome of Folsomia candida.</title>
        <authorList>
            <person name="Faddeeva A."/>
            <person name="Derks M.F."/>
            <person name="Anvar Y."/>
            <person name="Smit S."/>
            <person name="Van Straalen N."/>
            <person name="Roelofs D."/>
        </authorList>
    </citation>
    <scope>NUCLEOTIDE SEQUENCE [LARGE SCALE GENOMIC DNA]</scope>
    <source>
        <strain evidence="3 4">VU population</strain>
        <tissue evidence="3">Whole body</tissue>
    </source>
</reference>
<feature type="transmembrane region" description="Helical" evidence="1">
    <location>
        <begin position="327"/>
        <end position="349"/>
    </location>
</feature>
<dbReference type="AlphaFoldDB" id="A0A226D558"/>
<comment type="caution">
    <text evidence="3">The sequence shown here is derived from an EMBL/GenBank/DDBJ whole genome shotgun (WGS) entry which is preliminary data.</text>
</comment>
<evidence type="ECO:0000313" key="4">
    <source>
        <dbReference type="Proteomes" id="UP000198287"/>
    </source>
</evidence>
<protein>
    <submittedName>
        <fullName evidence="3">Uncharacterized protein</fullName>
    </submittedName>
</protein>
<keyword evidence="1" id="KW-0812">Transmembrane</keyword>
<gene>
    <name evidence="3" type="ORF">Fcan01_25935</name>
</gene>
<feature type="transmembrane region" description="Helical" evidence="1">
    <location>
        <begin position="626"/>
        <end position="646"/>
    </location>
</feature>
<accession>A0A226D558</accession>
<keyword evidence="4" id="KW-1185">Reference proteome</keyword>
<feature type="transmembrane region" description="Helical" evidence="1">
    <location>
        <begin position="386"/>
        <end position="403"/>
    </location>
</feature>